<accession>A0ABY6KPX5</accession>
<keyword evidence="3" id="KW-1185">Reference proteome</keyword>
<reference evidence="2 3" key="1">
    <citation type="submission" date="2022-01" db="EMBL/GenBank/DDBJ databases">
        <title>A chromosomal length assembly of Cordylochernes scorpioides.</title>
        <authorList>
            <person name="Zeh D."/>
            <person name="Zeh J."/>
        </authorList>
    </citation>
    <scope>NUCLEOTIDE SEQUENCE [LARGE SCALE GENOMIC DNA]</scope>
    <source>
        <strain evidence="2">IN4F17</strain>
        <tissue evidence="2">Whole Body</tissue>
    </source>
</reference>
<protein>
    <recommendedName>
        <fullName evidence="4">Reverse transcriptase zinc-binding domain-containing protein</fullName>
    </recommendedName>
</protein>
<evidence type="ECO:0000256" key="1">
    <source>
        <dbReference type="SAM" id="MobiDB-lite"/>
    </source>
</evidence>
<evidence type="ECO:0008006" key="4">
    <source>
        <dbReference type="Google" id="ProtNLM"/>
    </source>
</evidence>
<gene>
    <name evidence="2" type="ORF">LAZ67_6002625</name>
</gene>
<dbReference type="Proteomes" id="UP001235939">
    <property type="component" value="Chromosome 06"/>
</dbReference>
<evidence type="ECO:0000313" key="3">
    <source>
        <dbReference type="Proteomes" id="UP001235939"/>
    </source>
</evidence>
<name>A0ABY6KPX5_9ARAC</name>
<proteinExistence type="predicted"/>
<feature type="region of interest" description="Disordered" evidence="1">
    <location>
        <begin position="259"/>
        <end position="287"/>
    </location>
</feature>
<organism evidence="2 3">
    <name type="scientific">Cordylochernes scorpioides</name>
    <dbReference type="NCBI Taxonomy" id="51811"/>
    <lineage>
        <taxon>Eukaryota</taxon>
        <taxon>Metazoa</taxon>
        <taxon>Ecdysozoa</taxon>
        <taxon>Arthropoda</taxon>
        <taxon>Chelicerata</taxon>
        <taxon>Arachnida</taxon>
        <taxon>Pseudoscorpiones</taxon>
        <taxon>Cheliferoidea</taxon>
        <taxon>Chernetidae</taxon>
        <taxon>Cordylochernes</taxon>
    </lineage>
</organism>
<dbReference type="EMBL" id="CP092868">
    <property type="protein sequence ID" value="UYV69165.1"/>
    <property type="molecule type" value="Genomic_DNA"/>
</dbReference>
<evidence type="ECO:0000313" key="2">
    <source>
        <dbReference type="EMBL" id="UYV69165.1"/>
    </source>
</evidence>
<sequence length="473" mass="52860">MQEGPGSGKTVEQCEHQDASWIEIRPRDRKVKRRQAPGPLSWQQGNIRTVMNCVNYLGVSKSVCSDHLTPAYITGYDWSSSSVTFNRHHSKTPVLIAVAVLRSQIDLHKREREKIRITRAPGAQETPTARSLRRIATTPSHLLKFLLKIRHGEAPTTILTGHVLAEITRVHPETDPTCIHCSEEPQRVDHLLFSCPAFLRHRIQTAILLGLTHLNPRSMASLPDLTPVWKFLVNWFNSAIKTGRKLYLQTWSNNNKEGLAVDGRGGRRSKQHNVLEAPRDAGGGGVDEGPDVGNEELLRLVFLHVLELQLRELLDHNMDLTQPPSLKVTASGEGRDHSDGTLCTHSVEVGQEVATSRVVPHQLKGLFLVQQRVHQVRVLYQPAGQHGVEDLQHHPDYFLQDPGILDLTPHTPPNAIAIYSTAVLLLLSLVEIPRMLSEYRIDGFMTAIRNDILDLSGPLSLTAEKTDILPAWP</sequence>